<keyword evidence="1" id="KW-0732">Signal</keyword>
<protein>
    <recommendedName>
        <fullName evidence="4">Double zinc ribbon</fullName>
    </recommendedName>
</protein>
<dbReference type="Proteomes" id="UP000188181">
    <property type="component" value="Chromosome"/>
</dbReference>
<dbReference type="KEGG" id="pbas:SMSP2_02242"/>
<dbReference type="RefSeq" id="WP_146684047.1">
    <property type="nucleotide sequence ID" value="NZ_CP019646.1"/>
</dbReference>
<name>A0A1R7T5V9_9BACT</name>
<evidence type="ECO:0000313" key="3">
    <source>
        <dbReference type="Proteomes" id="UP000188181"/>
    </source>
</evidence>
<evidence type="ECO:0000313" key="2">
    <source>
        <dbReference type="EMBL" id="AQQ71863.1"/>
    </source>
</evidence>
<dbReference type="AlphaFoldDB" id="A0A1R7T5V9"/>
<evidence type="ECO:0000256" key="1">
    <source>
        <dbReference type="SAM" id="SignalP"/>
    </source>
</evidence>
<sequence length="124" mass="13952" precursor="true">MKKNKTKLLAAGVCLALAVVIIAMSFKEESDGIEDYKGEIAYIKCFEADCGHVEEMDLSEYYQMIRDEYNNFESSVECSKCGGRAMRVNKCPECGFLFPNGAARRGYPDTCPECGFSQTQRDRE</sequence>
<gene>
    <name evidence="2" type="ORF">SMSP2_02242</name>
</gene>
<proteinExistence type="predicted"/>
<keyword evidence="3" id="KW-1185">Reference proteome</keyword>
<reference evidence="3" key="1">
    <citation type="submission" date="2017-02" db="EMBL/GenBank/DDBJ databases">
        <title>Comparative genomics and description of representatives of a novel lineage of planctomycetes thriving in anoxic sediments.</title>
        <authorList>
            <person name="Spring S."/>
            <person name="Bunk B."/>
            <person name="Sproer C."/>
        </authorList>
    </citation>
    <scope>NUCLEOTIDE SEQUENCE [LARGE SCALE GENOMIC DNA]</scope>
    <source>
        <strain evidence="3">SM-Chi-D1</strain>
    </source>
</reference>
<organism evidence="2 3">
    <name type="scientific">Limihaloglobus sulfuriphilus</name>
    <dbReference type="NCBI Taxonomy" id="1851148"/>
    <lineage>
        <taxon>Bacteria</taxon>
        <taxon>Pseudomonadati</taxon>
        <taxon>Planctomycetota</taxon>
        <taxon>Phycisphaerae</taxon>
        <taxon>Sedimentisphaerales</taxon>
        <taxon>Sedimentisphaeraceae</taxon>
        <taxon>Limihaloglobus</taxon>
    </lineage>
</organism>
<dbReference type="OrthoDB" id="8685152at2"/>
<dbReference type="EMBL" id="CP019646">
    <property type="protein sequence ID" value="AQQ71863.1"/>
    <property type="molecule type" value="Genomic_DNA"/>
</dbReference>
<feature type="signal peptide" evidence="1">
    <location>
        <begin position="1"/>
        <end position="23"/>
    </location>
</feature>
<accession>A0A1R7T5V9</accession>
<evidence type="ECO:0008006" key="4">
    <source>
        <dbReference type="Google" id="ProtNLM"/>
    </source>
</evidence>
<feature type="chain" id="PRO_5012571404" description="Double zinc ribbon" evidence="1">
    <location>
        <begin position="24"/>
        <end position="124"/>
    </location>
</feature>